<protein>
    <submittedName>
        <fullName evidence="2">Uncharacterized protein</fullName>
    </submittedName>
</protein>
<comment type="caution">
    <text evidence="2">The sequence shown here is derived from an EMBL/GenBank/DDBJ whole genome shotgun (WGS) entry which is preliminary data.</text>
</comment>
<evidence type="ECO:0000313" key="3">
    <source>
        <dbReference type="Proteomes" id="UP000824469"/>
    </source>
</evidence>
<accession>A0AA38CUD7</accession>
<organism evidence="2 3">
    <name type="scientific">Taxus chinensis</name>
    <name type="common">Chinese yew</name>
    <name type="synonym">Taxus wallichiana var. chinensis</name>
    <dbReference type="NCBI Taxonomy" id="29808"/>
    <lineage>
        <taxon>Eukaryota</taxon>
        <taxon>Viridiplantae</taxon>
        <taxon>Streptophyta</taxon>
        <taxon>Embryophyta</taxon>
        <taxon>Tracheophyta</taxon>
        <taxon>Spermatophyta</taxon>
        <taxon>Pinopsida</taxon>
        <taxon>Pinidae</taxon>
        <taxon>Conifers II</taxon>
        <taxon>Cupressales</taxon>
        <taxon>Taxaceae</taxon>
        <taxon>Taxus</taxon>
    </lineage>
</organism>
<feature type="non-terminal residue" evidence="2">
    <location>
        <position position="1"/>
    </location>
</feature>
<evidence type="ECO:0000256" key="1">
    <source>
        <dbReference type="SAM" id="MobiDB-lite"/>
    </source>
</evidence>
<sequence length="69" mass="7375">GFGLGKYEQGVHDLASIPTLKPHQKFGLGFKPLSKATITILDEPLPIEEPSSPARSEASFDVDDAISIP</sequence>
<dbReference type="Proteomes" id="UP000824469">
    <property type="component" value="Unassembled WGS sequence"/>
</dbReference>
<proteinExistence type="predicted"/>
<feature type="region of interest" description="Disordered" evidence="1">
    <location>
        <begin position="45"/>
        <end position="69"/>
    </location>
</feature>
<feature type="compositionally biased region" description="Low complexity" evidence="1">
    <location>
        <begin position="48"/>
        <end position="59"/>
    </location>
</feature>
<reference evidence="2 3" key="1">
    <citation type="journal article" date="2021" name="Nat. Plants">
        <title>The Taxus genome provides insights into paclitaxel biosynthesis.</title>
        <authorList>
            <person name="Xiong X."/>
            <person name="Gou J."/>
            <person name="Liao Q."/>
            <person name="Li Y."/>
            <person name="Zhou Q."/>
            <person name="Bi G."/>
            <person name="Li C."/>
            <person name="Du R."/>
            <person name="Wang X."/>
            <person name="Sun T."/>
            <person name="Guo L."/>
            <person name="Liang H."/>
            <person name="Lu P."/>
            <person name="Wu Y."/>
            <person name="Zhang Z."/>
            <person name="Ro D.K."/>
            <person name="Shang Y."/>
            <person name="Huang S."/>
            <person name="Yan J."/>
        </authorList>
    </citation>
    <scope>NUCLEOTIDE SEQUENCE [LARGE SCALE GENOMIC DNA]</scope>
    <source>
        <strain evidence="2">Ta-2019</strain>
    </source>
</reference>
<keyword evidence="3" id="KW-1185">Reference proteome</keyword>
<dbReference type="AlphaFoldDB" id="A0AA38CUD7"/>
<name>A0AA38CUD7_TAXCH</name>
<evidence type="ECO:0000313" key="2">
    <source>
        <dbReference type="EMBL" id="KAH9302624.1"/>
    </source>
</evidence>
<gene>
    <name evidence="2" type="ORF">KI387_014207</name>
</gene>
<feature type="compositionally biased region" description="Acidic residues" evidence="1">
    <location>
        <begin position="60"/>
        <end position="69"/>
    </location>
</feature>
<feature type="non-terminal residue" evidence="2">
    <location>
        <position position="69"/>
    </location>
</feature>
<dbReference type="EMBL" id="JAHRHJ020000009">
    <property type="protein sequence ID" value="KAH9302624.1"/>
    <property type="molecule type" value="Genomic_DNA"/>
</dbReference>